<dbReference type="Proteomes" id="UP000035800">
    <property type="component" value="Chromosome I"/>
</dbReference>
<dbReference type="PROSITE" id="PS51677">
    <property type="entry name" value="NODB"/>
    <property type="match status" value="1"/>
</dbReference>
<evidence type="ECO:0000256" key="1">
    <source>
        <dbReference type="ARBA" id="ARBA00004613"/>
    </source>
</evidence>
<dbReference type="STRING" id="758847.LSS_12417"/>
<evidence type="ECO:0000259" key="3">
    <source>
        <dbReference type="PROSITE" id="PS51677"/>
    </source>
</evidence>
<dbReference type="Pfam" id="PF01522">
    <property type="entry name" value="Polysacc_deac_1"/>
    <property type="match status" value="1"/>
</dbReference>
<dbReference type="Gene3D" id="3.20.20.370">
    <property type="entry name" value="Glycoside hydrolase/deacetylase"/>
    <property type="match status" value="1"/>
</dbReference>
<organism evidence="4 5">
    <name type="scientific">Leptospira santarosai serovar Shermani str. LT 821</name>
    <dbReference type="NCBI Taxonomy" id="758847"/>
    <lineage>
        <taxon>Bacteria</taxon>
        <taxon>Pseudomonadati</taxon>
        <taxon>Spirochaetota</taxon>
        <taxon>Spirochaetia</taxon>
        <taxon>Leptospirales</taxon>
        <taxon>Leptospiraceae</taxon>
        <taxon>Leptospira</taxon>
    </lineage>
</organism>
<evidence type="ECO:0000313" key="5">
    <source>
        <dbReference type="Proteomes" id="UP000035800"/>
    </source>
</evidence>
<dbReference type="SUPFAM" id="SSF88713">
    <property type="entry name" value="Glycoside hydrolase/deacetylase"/>
    <property type="match status" value="1"/>
</dbReference>
<reference evidence="4 5" key="2">
    <citation type="journal article" date="2014" name="Emerg. Microbes Infect.">
        <title>Potential impact on kidney infection: a whole-genome analysis of Leptospira santarosai serovar Shermani.</title>
        <authorList>
            <person name="Chou L.F."/>
            <person name="Chen T.W."/>
            <person name="Ko Y.C."/>
            <person name="Pan M.J."/>
            <person name="Tian Y.C."/>
            <person name="Chiu C.H."/>
            <person name="Tang P."/>
            <person name="Hung C.C."/>
            <person name="Yang C.W."/>
        </authorList>
    </citation>
    <scope>NUCLEOTIDE SEQUENCE</scope>
    <source>
        <strain evidence="4 5">LT 821</strain>
    </source>
</reference>
<evidence type="ECO:0000256" key="2">
    <source>
        <dbReference type="ARBA" id="ARBA00022729"/>
    </source>
</evidence>
<feature type="domain" description="NodB homology" evidence="3">
    <location>
        <begin position="131"/>
        <end position="326"/>
    </location>
</feature>
<dbReference type="GO" id="GO:0005975">
    <property type="term" value="P:carbohydrate metabolic process"/>
    <property type="evidence" value="ECO:0007669"/>
    <property type="project" value="InterPro"/>
</dbReference>
<dbReference type="KEGG" id="lst:LSS_12417"/>
<dbReference type="GO" id="GO:0005576">
    <property type="term" value="C:extracellular region"/>
    <property type="evidence" value="ECO:0007669"/>
    <property type="project" value="UniProtKB-SubCell"/>
</dbReference>
<comment type="subcellular location">
    <subcellularLocation>
        <location evidence="1">Secreted</location>
    </subcellularLocation>
</comment>
<dbReference type="InterPro" id="IPR002509">
    <property type="entry name" value="NODB_dom"/>
</dbReference>
<dbReference type="PANTHER" id="PTHR34216:SF3">
    <property type="entry name" value="POLY-BETA-1,6-N-ACETYL-D-GLUCOSAMINE N-DEACETYLASE"/>
    <property type="match status" value="1"/>
</dbReference>
<accession>K8YA63</accession>
<protein>
    <submittedName>
        <fullName evidence="4">Polysaccharide deacetylase</fullName>
    </submittedName>
</protein>
<dbReference type="GO" id="GO:0016810">
    <property type="term" value="F:hydrolase activity, acting on carbon-nitrogen (but not peptide) bonds"/>
    <property type="evidence" value="ECO:0007669"/>
    <property type="project" value="InterPro"/>
</dbReference>
<dbReference type="AlphaFoldDB" id="K8YA63"/>
<dbReference type="CDD" id="cd10918">
    <property type="entry name" value="CE4_NodB_like_5s_6s"/>
    <property type="match status" value="1"/>
</dbReference>
<dbReference type="PATRIC" id="fig|758847.3.peg.2612"/>
<reference evidence="4 5" key="1">
    <citation type="journal article" date="2012" name="Gene">
        <title>Sequence of Leptospira santarosai serovar Shermani genome and prediction of virulence-associated genes.</title>
        <authorList>
            <person name="Chou L.F."/>
            <person name="Chen Y.T."/>
            <person name="Lu C.W."/>
            <person name="Ko Y.C."/>
            <person name="Tang C.Y."/>
            <person name="Pan M.J."/>
            <person name="Tian Y.C."/>
            <person name="Chiu C.H."/>
            <person name="Hung C.C."/>
            <person name="Yang C.W."/>
        </authorList>
    </citation>
    <scope>NUCLEOTIDE SEQUENCE [LARGE SCALE GENOMIC DNA]</scope>
    <source>
        <strain evidence="4">LT 821</strain>
    </source>
</reference>
<dbReference type="PANTHER" id="PTHR34216">
    <property type="match status" value="1"/>
</dbReference>
<dbReference type="InterPro" id="IPR051398">
    <property type="entry name" value="Polysacch_Deacetylase"/>
</dbReference>
<keyword evidence="2" id="KW-0732">Signal</keyword>
<evidence type="ECO:0000313" key="4">
    <source>
        <dbReference type="EMBL" id="EKT86510.1"/>
    </source>
</evidence>
<gene>
    <name evidence="4" type="ORF">LSS_12417</name>
</gene>
<name>K8YA63_9LEPT</name>
<sequence>MILQFSKTLRNPRLILEQNEPRLRRTFLKQALVILKRPFFWMGTFWITFNFCNSPFRESQTSLSSKTNPNGIPVLIYHEIVTDSQKEPGETVISLQKFEKQMQYLFSKGYNPITMKDLLSYIRKEKVLPDKSVVLNFDDGWKNVLNAVPILNRYSFPASFWIIAGPKGIGNGGEYLEWSDIQELAKNPRFEIGSHTYSHPWNPNDNLVTWVDNRVAGKSEKDALFELKESKRILESKLGVLVDYLAWPCGWYNDKLIRLAVQSGYKAILTTEEGSNLPGGDSLKIKRVFIDGTCDLTSFIKQLENPKYIVCQKSKKPTQGNSPYSY</sequence>
<proteinExistence type="predicted"/>
<dbReference type="EMBL" id="CP006694">
    <property type="protein sequence ID" value="EKT86510.1"/>
    <property type="molecule type" value="Genomic_DNA"/>
</dbReference>
<dbReference type="InterPro" id="IPR011330">
    <property type="entry name" value="Glyco_hydro/deAcase_b/a-brl"/>
</dbReference>